<dbReference type="PANTHER" id="PTHR43738">
    <property type="entry name" value="ABC TRANSPORTER, MEMBRANE PROTEIN"/>
    <property type="match status" value="1"/>
</dbReference>
<dbReference type="Proteomes" id="UP000268313">
    <property type="component" value="Unassembled WGS sequence"/>
</dbReference>
<dbReference type="EMBL" id="RAWE01000009">
    <property type="protein sequence ID" value="RKH06679.1"/>
    <property type="molecule type" value="Genomic_DNA"/>
</dbReference>
<dbReference type="InterPro" id="IPR003838">
    <property type="entry name" value="ABC3_permease_C"/>
</dbReference>
<evidence type="ECO:0000256" key="2">
    <source>
        <dbReference type="ARBA" id="ARBA00022475"/>
    </source>
</evidence>
<feature type="domain" description="MacB-like periplasmic core" evidence="8">
    <location>
        <begin position="19"/>
        <end position="226"/>
    </location>
</feature>
<organism evidence="9 10">
    <name type="scientific">Corallococcus carmarthensis</name>
    <dbReference type="NCBI Taxonomy" id="2316728"/>
    <lineage>
        <taxon>Bacteria</taxon>
        <taxon>Pseudomonadati</taxon>
        <taxon>Myxococcota</taxon>
        <taxon>Myxococcia</taxon>
        <taxon>Myxococcales</taxon>
        <taxon>Cystobacterineae</taxon>
        <taxon>Myxococcaceae</taxon>
        <taxon>Corallococcus</taxon>
    </lineage>
</organism>
<dbReference type="RefSeq" id="WP_120601264.1">
    <property type="nucleotide sequence ID" value="NZ_JABFJX010000025.1"/>
</dbReference>
<dbReference type="InterPro" id="IPR025857">
    <property type="entry name" value="MacB_PCD"/>
</dbReference>
<evidence type="ECO:0000256" key="5">
    <source>
        <dbReference type="ARBA" id="ARBA00023136"/>
    </source>
</evidence>
<evidence type="ECO:0000256" key="3">
    <source>
        <dbReference type="ARBA" id="ARBA00022692"/>
    </source>
</evidence>
<dbReference type="AlphaFoldDB" id="A0A3A8KHW0"/>
<dbReference type="InterPro" id="IPR051125">
    <property type="entry name" value="ABC-4/HrtB_transporter"/>
</dbReference>
<comment type="subcellular location">
    <subcellularLocation>
        <location evidence="1">Cell membrane</location>
        <topology evidence="1">Multi-pass membrane protein</topology>
    </subcellularLocation>
</comment>
<reference evidence="10" key="1">
    <citation type="submission" date="2018-09" db="EMBL/GenBank/DDBJ databases">
        <authorList>
            <person name="Livingstone P.G."/>
            <person name="Whitworth D.E."/>
        </authorList>
    </citation>
    <scope>NUCLEOTIDE SEQUENCE [LARGE SCALE GENOMIC DNA]</scope>
    <source>
        <strain evidence="10">CA043D</strain>
    </source>
</reference>
<protein>
    <submittedName>
        <fullName evidence="9">ABC transporter permease</fullName>
    </submittedName>
</protein>
<name>A0A3A8KHW0_9BACT</name>
<proteinExistence type="predicted"/>
<evidence type="ECO:0000259" key="8">
    <source>
        <dbReference type="Pfam" id="PF12704"/>
    </source>
</evidence>
<gene>
    <name evidence="9" type="ORF">D7X32_04570</name>
</gene>
<feature type="transmembrane region" description="Helical" evidence="6">
    <location>
        <begin position="20"/>
        <end position="44"/>
    </location>
</feature>
<dbReference type="PANTHER" id="PTHR43738:SF3">
    <property type="entry name" value="ABC TRANSPORTER PERMEASE"/>
    <property type="match status" value="1"/>
</dbReference>
<feature type="transmembrane region" description="Helical" evidence="6">
    <location>
        <begin position="265"/>
        <end position="282"/>
    </location>
</feature>
<evidence type="ECO:0000256" key="1">
    <source>
        <dbReference type="ARBA" id="ARBA00004651"/>
    </source>
</evidence>
<dbReference type="Pfam" id="PF12704">
    <property type="entry name" value="MacB_PCD"/>
    <property type="match status" value="1"/>
</dbReference>
<keyword evidence="4 6" id="KW-1133">Transmembrane helix</keyword>
<sequence length="388" mass="41702">MNYLGLAGRDLLRNPLRLTLTILAGAVGVTAFVFLSTVIDIFYYNARAAQVDRLIVRNKVSFTQPLPLSYYARIAALPGVTAVTHQEWFGGTLGDTQKDFFPNFAIDPRTFLEVFPEFAVPPQQLTAFRGDPCGALVGEQLARRFGWKPGDRVTLKGQIYPGDWTFNVHGIYTGTRAGVDTTAMVFGYRCINESEALTDARKDQVGIYAVRVDDPARSAQVAAAIDHMFDNSPYPTKTESEKAFQLGFVAMSSAIVTAVKVVSSVILLIILLVIGNTLAMGVRERTRDIATLRAMGFRPRTVVALVLAESSVIGLCSAALGVTAAPLLVGLFAKLIASRFGPLPDHLTRGHTLLVSALAAVAVSLLAGVGPALRAVRLPVAEGLRKVA</sequence>
<keyword evidence="2" id="KW-1003">Cell membrane</keyword>
<dbReference type="Pfam" id="PF02687">
    <property type="entry name" value="FtsX"/>
    <property type="match status" value="1"/>
</dbReference>
<evidence type="ECO:0000313" key="10">
    <source>
        <dbReference type="Proteomes" id="UP000268313"/>
    </source>
</evidence>
<keyword evidence="10" id="KW-1185">Reference proteome</keyword>
<feature type="domain" description="ABC3 transporter permease C-terminal" evidence="7">
    <location>
        <begin position="261"/>
        <end position="379"/>
    </location>
</feature>
<comment type="caution">
    <text evidence="9">The sequence shown here is derived from an EMBL/GenBank/DDBJ whole genome shotgun (WGS) entry which is preliminary data.</text>
</comment>
<evidence type="ECO:0000313" key="9">
    <source>
        <dbReference type="EMBL" id="RKH06679.1"/>
    </source>
</evidence>
<dbReference type="OrthoDB" id="9775474at2"/>
<keyword evidence="5 6" id="KW-0472">Membrane</keyword>
<feature type="transmembrane region" description="Helical" evidence="6">
    <location>
        <begin position="353"/>
        <end position="376"/>
    </location>
</feature>
<dbReference type="GO" id="GO:0005886">
    <property type="term" value="C:plasma membrane"/>
    <property type="evidence" value="ECO:0007669"/>
    <property type="project" value="UniProtKB-SubCell"/>
</dbReference>
<evidence type="ECO:0000256" key="4">
    <source>
        <dbReference type="ARBA" id="ARBA00022989"/>
    </source>
</evidence>
<evidence type="ECO:0000256" key="6">
    <source>
        <dbReference type="SAM" id="Phobius"/>
    </source>
</evidence>
<feature type="transmembrane region" description="Helical" evidence="6">
    <location>
        <begin position="302"/>
        <end position="333"/>
    </location>
</feature>
<keyword evidence="3 6" id="KW-0812">Transmembrane</keyword>
<accession>A0A3A8KHW0</accession>
<evidence type="ECO:0000259" key="7">
    <source>
        <dbReference type="Pfam" id="PF02687"/>
    </source>
</evidence>